<protein>
    <submittedName>
        <fullName evidence="3">Uncharacterized protein</fullName>
    </submittedName>
</protein>
<feature type="chain" id="PRO_5010194925" evidence="2">
    <location>
        <begin position="34"/>
        <end position="122"/>
    </location>
</feature>
<organism evidence="3 4">
    <name type="scientific">Nitrosospira briensis</name>
    <dbReference type="NCBI Taxonomy" id="35799"/>
    <lineage>
        <taxon>Bacteria</taxon>
        <taxon>Pseudomonadati</taxon>
        <taxon>Pseudomonadota</taxon>
        <taxon>Betaproteobacteria</taxon>
        <taxon>Nitrosomonadales</taxon>
        <taxon>Nitrosomonadaceae</taxon>
        <taxon>Nitrosospira</taxon>
    </lineage>
</organism>
<evidence type="ECO:0000313" key="4">
    <source>
        <dbReference type="Proteomes" id="UP000183107"/>
    </source>
</evidence>
<reference evidence="4" key="1">
    <citation type="submission" date="2016-10" db="EMBL/GenBank/DDBJ databases">
        <authorList>
            <person name="Varghese N."/>
        </authorList>
    </citation>
    <scope>NUCLEOTIDE SEQUENCE [LARGE SCALE GENOMIC DNA]</scope>
    <source>
        <strain evidence="4">Nsp8</strain>
    </source>
</reference>
<feature type="compositionally biased region" description="Basic and acidic residues" evidence="1">
    <location>
        <begin position="81"/>
        <end position="90"/>
    </location>
</feature>
<evidence type="ECO:0000256" key="1">
    <source>
        <dbReference type="SAM" id="MobiDB-lite"/>
    </source>
</evidence>
<feature type="signal peptide" evidence="2">
    <location>
        <begin position="1"/>
        <end position="33"/>
    </location>
</feature>
<sequence>MAFPGLINRSLATTVVVCSVPIIWAAGMTCAKADNNMPNQSSSSSQSGSGGNSSQPKPKNPSGVAGHGILHEGMESGQVDQKIRVDRNKGTDPSLPPPVRKNEKGVVTEDPSDIQGGPIGPN</sequence>
<feature type="region of interest" description="Disordered" evidence="1">
    <location>
        <begin position="32"/>
        <end position="122"/>
    </location>
</feature>
<proteinExistence type="predicted"/>
<dbReference type="EMBL" id="FOVJ01000006">
    <property type="protein sequence ID" value="SFO01595.1"/>
    <property type="molecule type" value="Genomic_DNA"/>
</dbReference>
<evidence type="ECO:0000313" key="3">
    <source>
        <dbReference type="EMBL" id="SFO01595.1"/>
    </source>
</evidence>
<evidence type="ECO:0000256" key="2">
    <source>
        <dbReference type="SAM" id="SignalP"/>
    </source>
</evidence>
<keyword evidence="2" id="KW-0732">Signal</keyword>
<keyword evidence="4" id="KW-1185">Reference proteome</keyword>
<name>A0A1I5DQQ1_9PROT</name>
<gene>
    <name evidence="3" type="ORF">SAMN05216386_2363</name>
</gene>
<dbReference type="RefSeq" id="WP_074797646.1">
    <property type="nucleotide sequence ID" value="NZ_FOVJ01000006.1"/>
</dbReference>
<feature type="compositionally biased region" description="Low complexity" evidence="1">
    <location>
        <begin position="39"/>
        <end position="55"/>
    </location>
</feature>
<accession>A0A1I5DQQ1</accession>
<dbReference type="AlphaFoldDB" id="A0A1I5DQQ1"/>
<dbReference type="Proteomes" id="UP000183107">
    <property type="component" value="Unassembled WGS sequence"/>
</dbReference>